<accession>A0A835CIS4</accession>
<proteinExistence type="predicted"/>
<evidence type="ECO:0000313" key="2">
    <source>
        <dbReference type="Proteomes" id="UP000634136"/>
    </source>
</evidence>
<gene>
    <name evidence="1" type="ORF">G2W53_001686</name>
</gene>
<evidence type="ECO:0000313" key="1">
    <source>
        <dbReference type="EMBL" id="KAF7844781.1"/>
    </source>
</evidence>
<dbReference type="Proteomes" id="UP000634136">
    <property type="component" value="Unassembled WGS sequence"/>
</dbReference>
<name>A0A835CIS4_9FABA</name>
<protein>
    <submittedName>
        <fullName evidence="1">Uncharacterized protein</fullName>
    </submittedName>
</protein>
<sequence length="151" mass="17238">MKATSGVEEGGDGVIDGVIELDLVEEGGLNEVWLNQRMSLQRHRKMTRTPLQFFILSQAYLRLDHQSSLLSYVVHHLVSQSKLAVTHHRRRCLWWCDWSELQSVSSASGYLAVVAAFFSTFGYCRRCRRLLCLRISSSSSPVVFLLPVRRP</sequence>
<dbReference type="EMBL" id="JAAIUW010000001">
    <property type="protein sequence ID" value="KAF7844781.1"/>
    <property type="molecule type" value="Genomic_DNA"/>
</dbReference>
<dbReference type="AlphaFoldDB" id="A0A835CIS4"/>
<comment type="caution">
    <text evidence="1">The sequence shown here is derived from an EMBL/GenBank/DDBJ whole genome shotgun (WGS) entry which is preliminary data.</text>
</comment>
<organism evidence="1 2">
    <name type="scientific">Senna tora</name>
    <dbReference type="NCBI Taxonomy" id="362788"/>
    <lineage>
        <taxon>Eukaryota</taxon>
        <taxon>Viridiplantae</taxon>
        <taxon>Streptophyta</taxon>
        <taxon>Embryophyta</taxon>
        <taxon>Tracheophyta</taxon>
        <taxon>Spermatophyta</taxon>
        <taxon>Magnoliopsida</taxon>
        <taxon>eudicotyledons</taxon>
        <taxon>Gunneridae</taxon>
        <taxon>Pentapetalae</taxon>
        <taxon>rosids</taxon>
        <taxon>fabids</taxon>
        <taxon>Fabales</taxon>
        <taxon>Fabaceae</taxon>
        <taxon>Caesalpinioideae</taxon>
        <taxon>Cassia clade</taxon>
        <taxon>Senna</taxon>
    </lineage>
</organism>
<keyword evidence="2" id="KW-1185">Reference proteome</keyword>
<reference evidence="1" key="1">
    <citation type="submission" date="2020-09" db="EMBL/GenBank/DDBJ databases">
        <title>Genome-Enabled Discovery of Anthraquinone Biosynthesis in Senna tora.</title>
        <authorList>
            <person name="Kang S.-H."/>
            <person name="Pandey R.P."/>
            <person name="Lee C.-M."/>
            <person name="Sim J.-S."/>
            <person name="Jeong J.-T."/>
            <person name="Choi B.-S."/>
            <person name="Jung M."/>
            <person name="Ginzburg D."/>
            <person name="Zhao K."/>
            <person name="Won S.Y."/>
            <person name="Oh T.-J."/>
            <person name="Yu Y."/>
            <person name="Kim N.-H."/>
            <person name="Lee O.R."/>
            <person name="Lee T.-H."/>
            <person name="Bashyal P."/>
            <person name="Kim T.-S."/>
            <person name="Lee W.-H."/>
            <person name="Kawkins C."/>
            <person name="Kim C.-K."/>
            <person name="Kim J.S."/>
            <person name="Ahn B.O."/>
            <person name="Rhee S.Y."/>
            <person name="Sohng J.K."/>
        </authorList>
    </citation>
    <scope>NUCLEOTIDE SEQUENCE</scope>
    <source>
        <tissue evidence="1">Leaf</tissue>
    </source>
</reference>